<evidence type="ECO:0000256" key="2">
    <source>
        <dbReference type="ARBA" id="ARBA00022741"/>
    </source>
</evidence>
<dbReference type="AlphaFoldDB" id="A0A8C6FWN2"/>
<proteinExistence type="inferred from homology"/>
<dbReference type="InterPro" id="IPR017998">
    <property type="entry name" value="Chaperone_TCP-1"/>
</dbReference>
<evidence type="ECO:0000313" key="7">
    <source>
        <dbReference type="Ensembl" id="ENSMMSP00000030097.1"/>
    </source>
</evidence>
<dbReference type="InterPro" id="IPR027413">
    <property type="entry name" value="GROEL-like_equatorial_sf"/>
</dbReference>
<dbReference type="GO" id="GO:0005524">
    <property type="term" value="F:ATP binding"/>
    <property type="evidence" value="ECO:0007669"/>
    <property type="project" value="UniProtKB-KW"/>
</dbReference>
<dbReference type="GO" id="GO:0016887">
    <property type="term" value="F:ATP hydrolysis activity"/>
    <property type="evidence" value="ECO:0007669"/>
    <property type="project" value="InterPro"/>
</dbReference>
<keyword evidence="3 5" id="KW-0067">ATP-binding</keyword>
<comment type="similarity">
    <text evidence="1 5">Belongs to the TCP-1 chaperonin family.</text>
</comment>
<dbReference type="SUPFAM" id="SSF48592">
    <property type="entry name" value="GroEL equatorial domain-like"/>
    <property type="match status" value="1"/>
</dbReference>
<evidence type="ECO:0000256" key="4">
    <source>
        <dbReference type="ARBA" id="ARBA00023186"/>
    </source>
</evidence>
<dbReference type="InterPro" id="IPR002423">
    <property type="entry name" value="Cpn60/GroEL/TCP-1"/>
</dbReference>
<organism evidence="7 8">
    <name type="scientific">Moschus moschiferus</name>
    <name type="common">Siberian musk deer</name>
    <name type="synonym">Moschus sibiricus</name>
    <dbReference type="NCBI Taxonomy" id="68415"/>
    <lineage>
        <taxon>Eukaryota</taxon>
        <taxon>Metazoa</taxon>
        <taxon>Chordata</taxon>
        <taxon>Craniata</taxon>
        <taxon>Vertebrata</taxon>
        <taxon>Euteleostomi</taxon>
        <taxon>Mammalia</taxon>
        <taxon>Eutheria</taxon>
        <taxon>Laurasiatheria</taxon>
        <taxon>Artiodactyla</taxon>
        <taxon>Ruminantia</taxon>
        <taxon>Pecora</taxon>
        <taxon>Moschidae</taxon>
        <taxon>Moschus</taxon>
    </lineage>
</organism>
<dbReference type="GO" id="GO:0051082">
    <property type="term" value="F:unfolded protein binding"/>
    <property type="evidence" value="ECO:0007669"/>
    <property type="project" value="InterPro"/>
</dbReference>
<dbReference type="InterPro" id="IPR002194">
    <property type="entry name" value="Chaperonin_TCP-1_CS"/>
</dbReference>
<evidence type="ECO:0000256" key="5">
    <source>
        <dbReference type="RuleBase" id="RU004187"/>
    </source>
</evidence>
<keyword evidence="4 5" id="KW-0143">Chaperone</keyword>
<keyword evidence="2 5" id="KW-0547">Nucleotide-binding</keyword>
<dbReference type="GeneTree" id="ENSGT00960000189116"/>
<reference evidence="7" key="1">
    <citation type="submission" date="2025-08" db="UniProtKB">
        <authorList>
            <consortium name="Ensembl"/>
        </authorList>
    </citation>
    <scope>IDENTIFICATION</scope>
</reference>
<dbReference type="GO" id="GO:0140662">
    <property type="term" value="F:ATP-dependent protein folding chaperone"/>
    <property type="evidence" value="ECO:0007669"/>
    <property type="project" value="InterPro"/>
</dbReference>
<dbReference type="PRINTS" id="PR00304">
    <property type="entry name" value="TCOMPLEXTCP1"/>
</dbReference>
<evidence type="ECO:0000256" key="6">
    <source>
        <dbReference type="SAM" id="MobiDB-lite"/>
    </source>
</evidence>
<sequence>MGTLDFNKYGGPFLIIKDQDCKSHLMVLEAFKSHIMAAKAVANTMKTSLGPNGLDKMMVTKYGDMTVTNDSTTLLSMMDVDHLITKLMAQLSKSQDDEIGDGSTGVVGRYQDRLSPHGQPGGQSVPGPGAVGHARLCRGTGGHPHGAHGEQRHEPHADHD</sequence>
<accession>A0A8C6FWN2</accession>
<name>A0A8C6FWN2_MOSMO</name>
<evidence type="ECO:0000256" key="3">
    <source>
        <dbReference type="ARBA" id="ARBA00022840"/>
    </source>
</evidence>
<feature type="compositionally biased region" description="Low complexity" evidence="6">
    <location>
        <begin position="116"/>
        <end position="132"/>
    </location>
</feature>
<dbReference type="Gene3D" id="1.10.560.10">
    <property type="entry name" value="GroEL-like equatorial domain"/>
    <property type="match status" value="1"/>
</dbReference>
<reference evidence="7" key="2">
    <citation type="submission" date="2025-09" db="UniProtKB">
        <authorList>
            <consortium name="Ensembl"/>
        </authorList>
    </citation>
    <scope>IDENTIFICATION</scope>
</reference>
<dbReference type="GO" id="GO:0005832">
    <property type="term" value="C:chaperonin-containing T-complex"/>
    <property type="evidence" value="ECO:0007669"/>
    <property type="project" value="UniProtKB-ARBA"/>
</dbReference>
<dbReference type="PANTHER" id="PTHR11353">
    <property type="entry name" value="CHAPERONIN"/>
    <property type="match status" value="1"/>
</dbReference>
<dbReference type="Pfam" id="PF00118">
    <property type="entry name" value="Cpn60_TCP1"/>
    <property type="match status" value="1"/>
</dbReference>
<dbReference type="PROSITE" id="PS00750">
    <property type="entry name" value="TCP1_1"/>
    <property type="match status" value="1"/>
</dbReference>
<feature type="compositionally biased region" description="Basic and acidic residues" evidence="6">
    <location>
        <begin position="147"/>
        <end position="160"/>
    </location>
</feature>
<keyword evidence="8" id="KW-1185">Reference proteome</keyword>
<dbReference type="Proteomes" id="UP000694544">
    <property type="component" value="Unplaced"/>
</dbReference>
<evidence type="ECO:0000256" key="1">
    <source>
        <dbReference type="ARBA" id="ARBA00008020"/>
    </source>
</evidence>
<dbReference type="Ensembl" id="ENSMMST00000033137.1">
    <property type="protein sequence ID" value="ENSMMSP00000030097.1"/>
    <property type="gene ID" value="ENSMMSG00000022495.1"/>
</dbReference>
<evidence type="ECO:0000313" key="8">
    <source>
        <dbReference type="Proteomes" id="UP000694544"/>
    </source>
</evidence>
<protein>
    <submittedName>
        <fullName evidence="7">Uncharacterized protein</fullName>
    </submittedName>
</protein>
<feature type="region of interest" description="Disordered" evidence="6">
    <location>
        <begin position="94"/>
        <end position="160"/>
    </location>
</feature>